<dbReference type="Proteomes" id="UP000053719">
    <property type="component" value="Unassembled WGS sequence"/>
</dbReference>
<accession>A0A0V8ECF5</accession>
<reference evidence="2" key="1">
    <citation type="submission" date="2015-10" db="EMBL/GenBank/DDBJ databases">
        <title>Draft Genome Sequences of 11 Lactococcus lactis subspecies cremoris strains.</title>
        <authorList>
            <person name="Wels M."/>
            <person name="Backus L."/>
            <person name="Boekhorst J."/>
            <person name="Dijkstra A."/>
            <person name="Beerthuizen M."/>
            <person name="Kelly W."/>
            <person name="Siezen R."/>
            <person name="Bachmann H."/>
            <person name="Van Hijum S."/>
        </authorList>
    </citation>
    <scope>NUCLEOTIDE SEQUENCE [LARGE SCALE GENOMIC DNA]</scope>
    <source>
        <strain evidence="2">M20</strain>
    </source>
</reference>
<dbReference type="EMBL" id="LKLU01000001">
    <property type="protein sequence ID" value="KSU23525.1"/>
    <property type="molecule type" value="Genomic_DNA"/>
</dbReference>
<keyword evidence="1" id="KW-0413">Isomerase</keyword>
<evidence type="ECO:0000313" key="2">
    <source>
        <dbReference type="Proteomes" id="UP000053719"/>
    </source>
</evidence>
<gene>
    <name evidence="1" type="ORF">M20_0023</name>
</gene>
<protein>
    <submittedName>
        <fullName evidence="1">Phosphoheptose isomerase</fullName>
    </submittedName>
</protein>
<organism evidence="1 2">
    <name type="scientific">Lactococcus lactis subsp. lactis</name>
    <name type="common">Streptococcus lactis</name>
    <dbReference type="NCBI Taxonomy" id="1360"/>
    <lineage>
        <taxon>Bacteria</taxon>
        <taxon>Bacillati</taxon>
        <taxon>Bacillota</taxon>
        <taxon>Bacilli</taxon>
        <taxon>Lactobacillales</taxon>
        <taxon>Streptococcaceae</taxon>
        <taxon>Lactococcus</taxon>
    </lineage>
</organism>
<evidence type="ECO:0000313" key="1">
    <source>
        <dbReference type="EMBL" id="KSU23525.1"/>
    </source>
</evidence>
<comment type="caution">
    <text evidence="1">The sequence shown here is derived from an EMBL/GenBank/DDBJ whole genome shotgun (WGS) entry which is preliminary data.</text>
</comment>
<proteinExistence type="predicted"/>
<dbReference type="AlphaFoldDB" id="A0A0V8ECF5"/>
<dbReference type="PATRIC" id="fig|1360.114.peg.2612"/>
<dbReference type="GO" id="GO:0016853">
    <property type="term" value="F:isomerase activity"/>
    <property type="evidence" value="ECO:0007669"/>
    <property type="project" value="UniProtKB-KW"/>
</dbReference>
<dbReference type="RefSeq" id="WP_260140854.1">
    <property type="nucleotide sequence ID" value="NZ_RIDQ01000048.1"/>
</dbReference>
<name>A0A0V8ECF5_LACLL</name>
<sequence>MAPNKMSDDNMHAPINDMQIAEDIHLTFNHMMMSIFHRIVVNKK</sequence>